<evidence type="ECO:0000256" key="6">
    <source>
        <dbReference type="ARBA" id="ARBA00022840"/>
    </source>
</evidence>
<reference evidence="9" key="2">
    <citation type="submission" date="2019-10" db="EMBL/GenBank/DDBJ databases">
        <title>Conservation and host-specific expression of non-tandemly repeated heterogenous ribosome RNA gene in arbuscular mycorrhizal fungi.</title>
        <authorList>
            <person name="Maeda T."/>
            <person name="Kobayashi Y."/>
            <person name="Nakagawa T."/>
            <person name="Ezawa T."/>
            <person name="Yamaguchi K."/>
            <person name="Bino T."/>
            <person name="Nishimoto Y."/>
            <person name="Shigenobu S."/>
            <person name="Kawaguchi M."/>
        </authorList>
    </citation>
    <scope>NUCLEOTIDE SEQUENCE</scope>
    <source>
        <strain evidence="9">HR1</strain>
    </source>
</reference>
<comment type="pathway">
    <text evidence="2">Protein modification; protein ubiquitination.</text>
</comment>
<evidence type="ECO:0000256" key="4">
    <source>
        <dbReference type="ARBA" id="ARBA00022741"/>
    </source>
</evidence>
<feature type="domain" description="UBC core" evidence="7">
    <location>
        <begin position="1"/>
        <end position="149"/>
    </location>
</feature>
<dbReference type="GO" id="GO:0005524">
    <property type="term" value="F:ATP binding"/>
    <property type="evidence" value="ECO:0007669"/>
    <property type="project" value="UniProtKB-KW"/>
</dbReference>
<dbReference type="SMART" id="SM00212">
    <property type="entry name" value="UBCc"/>
    <property type="match status" value="1"/>
</dbReference>
<evidence type="ECO:0000256" key="2">
    <source>
        <dbReference type="ARBA" id="ARBA00004906"/>
    </source>
</evidence>
<dbReference type="AlphaFoldDB" id="A0A2Z6Q551"/>
<keyword evidence="10" id="KW-1185">Reference proteome</keyword>
<keyword evidence="5" id="KW-0833">Ubl conjugation pathway</keyword>
<evidence type="ECO:0000256" key="5">
    <source>
        <dbReference type="ARBA" id="ARBA00022786"/>
    </source>
</evidence>
<dbReference type="PANTHER" id="PTHR24068">
    <property type="entry name" value="UBIQUITIN-CONJUGATING ENZYME E2"/>
    <property type="match status" value="1"/>
</dbReference>
<accession>A0A2Z6Q551</accession>
<proteinExistence type="predicted"/>
<evidence type="ECO:0000256" key="3">
    <source>
        <dbReference type="ARBA" id="ARBA00022679"/>
    </source>
</evidence>
<dbReference type="FunFam" id="3.10.110.10:FF:000101">
    <property type="entry name" value="Ubiquitin-conjugating enzyme E2 D2"/>
    <property type="match status" value="1"/>
</dbReference>
<dbReference type="EMBL" id="BEXD01000206">
    <property type="protein sequence ID" value="GBB85273.1"/>
    <property type="molecule type" value="Genomic_DNA"/>
</dbReference>
<dbReference type="SUPFAM" id="SSF54495">
    <property type="entry name" value="UBC-like"/>
    <property type="match status" value="1"/>
</dbReference>
<organism evidence="8 10">
    <name type="scientific">Rhizophagus clarus</name>
    <dbReference type="NCBI Taxonomy" id="94130"/>
    <lineage>
        <taxon>Eukaryota</taxon>
        <taxon>Fungi</taxon>
        <taxon>Fungi incertae sedis</taxon>
        <taxon>Mucoromycota</taxon>
        <taxon>Glomeromycotina</taxon>
        <taxon>Glomeromycetes</taxon>
        <taxon>Glomerales</taxon>
        <taxon>Glomeraceae</taxon>
        <taxon>Rhizophagus</taxon>
    </lineage>
</organism>
<dbReference type="Proteomes" id="UP000247702">
    <property type="component" value="Unassembled WGS sequence"/>
</dbReference>
<keyword evidence="6" id="KW-0067">ATP-binding</keyword>
<gene>
    <name evidence="9" type="ORF">RCL2_001694600</name>
    <name evidence="8" type="ORF">RclHR1_11830004</name>
</gene>
<evidence type="ECO:0000259" key="7">
    <source>
        <dbReference type="PROSITE" id="PS50127"/>
    </source>
</evidence>
<comment type="caution">
    <text evidence="8">The sequence shown here is derived from an EMBL/GenBank/DDBJ whole genome shotgun (WGS) entry which is preliminary data.</text>
</comment>
<reference evidence="8 10" key="1">
    <citation type="submission" date="2017-11" db="EMBL/GenBank/DDBJ databases">
        <title>The genome of Rhizophagus clarus HR1 reveals common genetic basis of auxotrophy among arbuscular mycorrhizal fungi.</title>
        <authorList>
            <person name="Kobayashi Y."/>
        </authorList>
    </citation>
    <scope>NUCLEOTIDE SEQUENCE [LARGE SCALE GENOMIC DNA]</scope>
    <source>
        <strain evidence="8 10">HR1</strain>
    </source>
</reference>
<keyword evidence="3" id="KW-0808">Transferase</keyword>
<protein>
    <submittedName>
        <fullName evidence="9">Ubiquitin-conjugating enzyme</fullName>
    </submittedName>
</protein>
<dbReference type="STRING" id="94130.A0A2Z6Q551"/>
<evidence type="ECO:0000256" key="1">
    <source>
        <dbReference type="ARBA" id="ARBA00000485"/>
    </source>
</evidence>
<evidence type="ECO:0000313" key="9">
    <source>
        <dbReference type="EMBL" id="GES90078.1"/>
    </source>
</evidence>
<dbReference type="PROSITE" id="PS50127">
    <property type="entry name" value="UBC_2"/>
    <property type="match status" value="1"/>
</dbReference>
<comment type="catalytic activity">
    <reaction evidence="1">
        <text>S-ubiquitinyl-[E1 ubiquitin-activating enzyme]-L-cysteine + [E2 ubiquitin-conjugating enzyme]-L-cysteine = [E1 ubiquitin-activating enzyme]-L-cysteine + S-ubiquitinyl-[E2 ubiquitin-conjugating enzyme]-L-cysteine.</text>
        <dbReference type="EC" id="2.3.2.23"/>
    </reaction>
</comment>
<dbReference type="InterPro" id="IPR000608">
    <property type="entry name" value="UBC"/>
</dbReference>
<keyword evidence="4" id="KW-0547">Nucleotide-binding</keyword>
<sequence>MALKRISKELICLGSTPQSSLSAGPVGDDLFRWQATLLGPSDSPYLGGIFFLDIQFPTDYPFKPPKVRFITKIYHPNIDSNGNISLDFLYDNYRWSPAYTISKVLLAICSLLTDPNPDDPYVFEIASMYKNDRNRYEAIAREWTRKYASEYN</sequence>
<dbReference type="OrthoDB" id="7851174at2759"/>
<dbReference type="Pfam" id="PF00179">
    <property type="entry name" value="UQ_con"/>
    <property type="match status" value="1"/>
</dbReference>
<dbReference type="GO" id="GO:0061631">
    <property type="term" value="F:ubiquitin conjugating enzyme activity"/>
    <property type="evidence" value="ECO:0007669"/>
    <property type="project" value="UniProtKB-EC"/>
</dbReference>
<dbReference type="EMBL" id="BLAL01000193">
    <property type="protein sequence ID" value="GES90078.1"/>
    <property type="molecule type" value="Genomic_DNA"/>
</dbReference>
<evidence type="ECO:0000313" key="10">
    <source>
        <dbReference type="Proteomes" id="UP000247702"/>
    </source>
</evidence>
<dbReference type="Proteomes" id="UP000615446">
    <property type="component" value="Unassembled WGS sequence"/>
</dbReference>
<dbReference type="InterPro" id="IPR016135">
    <property type="entry name" value="UBQ-conjugating_enzyme/RWD"/>
</dbReference>
<evidence type="ECO:0000313" key="8">
    <source>
        <dbReference type="EMBL" id="GBB85273.1"/>
    </source>
</evidence>
<dbReference type="Gene3D" id="3.10.110.10">
    <property type="entry name" value="Ubiquitin Conjugating Enzyme"/>
    <property type="match status" value="1"/>
</dbReference>
<name>A0A2Z6Q551_9GLOM</name>